<reference evidence="2 3" key="1">
    <citation type="submission" date="2018-08" db="EMBL/GenBank/DDBJ databases">
        <title>Paenibacillus sp. M4BSY-1, whole genome shotgun sequence.</title>
        <authorList>
            <person name="Tuo L."/>
        </authorList>
    </citation>
    <scope>NUCLEOTIDE SEQUENCE [LARGE SCALE GENOMIC DNA]</scope>
    <source>
        <strain evidence="2 3">M4BSY-1</strain>
    </source>
</reference>
<proteinExistence type="predicted"/>
<sequence>MNATIKTSLIVMFHALLAGICMAIFTQIDGFVKFLFSLLALYIGIRYFRRFETVGMRVLFFALTLVFCFITILSIVVYRFAQENPELLTGTL</sequence>
<dbReference type="AlphaFoldDB" id="A0A371PL75"/>
<organism evidence="2 3">
    <name type="scientific">Paenibacillus paeoniae</name>
    <dbReference type="NCBI Taxonomy" id="2292705"/>
    <lineage>
        <taxon>Bacteria</taxon>
        <taxon>Bacillati</taxon>
        <taxon>Bacillota</taxon>
        <taxon>Bacilli</taxon>
        <taxon>Bacillales</taxon>
        <taxon>Paenibacillaceae</taxon>
        <taxon>Paenibacillus</taxon>
    </lineage>
</organism>
<evidence type="ECO:0000313" key="2">
    <source>
        <dbReference type="EMBL" id="REK76399.1"/>
    </source>
</evidence>
<dbReference type="Proteomes" id="UP000261905">
    <property type="component" value="Unassembled WGS sequence"/>
</dbReference>
<keyword evidence="1" id="KW-1133">Transmembrane helix</keyword>
<comment type="caution">
    <text evidence="2">The sequence shown here is derived from an EMBL/GenBank/DDBJ whole genome shotgun (WGS) entry which is preliminary data.</text>
</comment>
<evidence type="ECO:0000256" key="1">
    <source>
        <dbReference type="SAM" id="Phobius"/>
    </source>
</evidence>
<keyword evidence="3" id="KW-1185">Reference proteome</keyword>
<name>A0A371PL75_9BACL</name>
<accession>A0A371PL75</accession>
<feature type="transmembrane region" description="Helical" evidence="1">
    <location>
        <begin position="31"/>
        <end position="48"/>
    </location>
</feature>
<dbReference type="OrthoDB" id="2622404at2"/>
<dbReference type="EMBL" id="QUBQ01000001">
    <property type="protein sequence ID" value="REK76399.1"/>
    <property type="molecule type" value="Genomic_DNA"/>
</dbReference>
<keyword evidence="1" id="KW-0812">Transmembrane</keyword>
<protein>
    <submittedName>
        <fullName evidence="2">Uncharacterized protein</fullName>
    </submittedName>
</protein>
<feature type="transmembrane region" description="Helical" evidence="1">
    <location>
        <begin position="7"/>
        <end position="25"/>
    </location>
</feature>
<keyword evidence="1" id="KW-0472">Membrane</keyword>
<feature type="transmembrane region" description="Helical" evidence="1">
    <location>
        <begin position="60"/>
        <end position="81"/>
    </location>
</feature>
<dbReference type="RefSeq" id="WP_116043322.1">
    <property type="nucleotide sequence ID" value="NZ_QUBQ01000001.1"/>
</dbReference>
<evidence type="ECO:0000313" key="3">
    <source>
        <dbReference type="Proteomes" id="UP000261905"/>
    </source>
</evidence>
<gene>
    <name evidence="2" type="ORF">DX130_04975</name>
</gene>